<evidence type="ECO:0000256" key="1">
    <source>
        <dbReference type="SAM" id="Phobius"/>
    </source>
</evidence>
<dbReference type="PANTHER" id="PTHR38684:SF1">
    <property type="entry name" value="PROTEIN AMPE"/>
    <property type="match status" value="1"/>
</dbReference>
<proteinExistence type="predicted"/>
<reference evidence="2 3" key="1">
    <citation type="journal article" date="2005" name="Nucleic Acids Res.">
        <title>Genomic blueprint of Hahella chejuensis, a marine microbe producing an algicidal agent.</title>
        <authorList>
            <person name="Jeong H."/>
            <person name="Yim J.H."/>
            <person name="Lee C."/>
            <person name="Choi S.-H."/>
            <person name="Park Y.K."/>
            <person name="Yoon S.H."/>
            <person name="Hur C.-G."/>
            <person name="Kang H.-Y."/>
            <person name="Kim D."/>
            <person name="Lee H.H."/>
            <person name="Park K.H."/>
            <person name="Park S.-H."/>
            <person name="Park H.-S."/>
            <person name="Lee H.K."/>
            <person name="Oh T.K."/>
            <person name="Kim J.F."/>
        </authorList>
    </citation>
    <scope>NUCLEOTIDE SEQUENCE [LARGE SCALE GENOMIC DNA]</scope>
    <source>
        <strain evidence="2 3">KCTC 2396</strain>
    </source>
</reference>
<keyword evidence="1" id="KW-0472">Membrane</keyword>
<feature type="transmembrane region" description="Helical" evidence="1">
    <location>
        <begin position="271"/>
        <end position="292"/>
    </location>
</feature>
<feature type="transmembrane region" description="Helical" evidence="1">
    <location>
        <begin position="47"/>
        <end position="65"/>
    </location>
</feature>
<dbReference type="RefSeq" id="WP_011395827.1">
    <property type="nucleotide sequence ID" value="NC_007645.1"/>
</dbReference>
<keyword evidence="1" id="KW-0812">Transmembrane</keyword>
<name>Q2SKR8_HAHCH</name>
<organism evidence="2 3">
    <name type="scientific">Hahella chejuensis (strain KCTC 2396)</name>
    <dbReference type="NCBI Taxonomy" id="349521"/>
    <lineage>
        <taxon>Bacteria</taxon>
        <taxon>Pseudomonadati</taxon>
        <taxon>Pseudomonadota</taxon>
        <taxon>Gammaproteobacteria</taxon>
        <taxon>Oceanospirillales</taxon>
        <taxon>Hahellaceae</taxon>
        <taxon>Hahella</taxon>
    </lineage>
</organism>
<accession>Q2SKR8</accession>
<protein>
    <submittedName>
        <fullName evidence="2">Membrane protein required for beta-lactamase induction</fullName>
    </submittedName>
</protein>
<keyword evidence="1" id="KW-1133">Transmembrane helix</keyword>
<feature type="transmembrane region" description="Helical" evidence="1">
    <location>
        <begin position="151"/>
        <end position="169"/>
    </location>
</feature>
<keyword evidence="3" id="KW-1185">Reference proteome</keyword>
<dbReference type="InterPro" id="IPR031347">
    <property type="entry name" value="AmpE"/>
</dbReference>
<sequence length="293" mass="33172">MKFLVLLLTYIMQKRLNLTLSRRHDQWAKSFLTFFELRLPVVRNSAPFYLLIALAAPALALFIVLRLTEDVFFGFLTLFVHIVMLFLCLGCGFLKQSIDIYLQQWREGRFQSAFRTLEEAEIHIDDAQNMSPAQLHYAACSQYLYQTFVRYFMVIFWYMAIGPVGALLARLAHVAGRDPSVYVPQQMTTVYKALEWIPSRLLALSFALAGNFGGAIKHSANDMIDPHADAFTVLRKAAGGAVEIYPLAAPSEREGQDVALEVKQMCAIRDLLNRAMIIWFILIALLTVAGHMG</sequence>
<dbReference type="GO" id="GO:0046677">
    <property type="term" value="P:response to antibiotic"/>
    <property type="evidence" value="ECO:0007669"/>
    <property type="project" value="TreeGrafter"/>
</dbReference>
<evidence type="ECO:0000313" key="3">
    <source>
        <dbReference type="Proteomes" id="UP000000238"/>
    </source>
</evidence>
<dbReference type="Pfam" id="PF17113">
    <property type="entry name" value="AmpE"/>
    <property type="match status" value="1"/>
</dbReference>
<dbReference type="Proteomes" id="UP000000238">
    <property type="component" value="Chromosome"/>
</dbReference>
<dbReference type="PANTHER" id="PTHR38684">
    <property type="entry name" value="PROTEIN AMPE"/>
    <property type="match status" value="1"/>
</dbReference>
<dbReference type="HOGENOM" id="CLU_054212_2_0_6"/>
<dbReference type="STRING" id="349521.HCH_01922"/>
<dbReference type="AlphaFoldDB" id="Q2SKR8"/>
<dbReference type="GO" id="GO:0005886">
    <property type="term" value="C:plasma membrane"/>
    <property type="evidence" value="ECO:0007669"/>
    <property type="project" value="TreeGrafter"/>
</dbReference>
<dbReference type="OrthoDB" id="9811967at2"/>
<feature type="transmembrane region" description="Helical" evidence="1">
    <location>
        <begin position="72"/>
        <end position="95"/>
    </location>
</feature>
<dbReference type="EMBL" id="CP000155">
    <property type="protein sequence ID" value="ABC28756.1"/>
    <property type="molecule type" value="Genomic_DNA"/>
</dbReference>
<dbReference type="InterPro" id="IPR052966">
    <property type="entry name" value="Beta-lactamase_Reg"/>
</dbReference>
<gene>
    <name evidence="2" type="ordered locus">HCH_01922</name>
</gene>
<dbReference type="eggNOG" id="COG3725">
    <property type="taxonomic scope" value="Bacteria"/>
</dbReference>
<dbReference type="KEGG" id="hch:HCH_01922"/>
<evidence type="ECO:0000313" key="2">
    <source>
        <dbReference type="EMBL" id="ABC28756.1"/>
    </source>
</evidence>